<feature type="region of interest" description="Disordered" evidence="3">
    <location>
        <begin position="115"/>
        <end position="181"/>
    </location>
</feature>
<dbReference type="InterPro" id="IPR012340">
    <property type="entry name" value="NA-bd_OB-fold"/>
</dbReference>
<evidence type="ECO:0000256" key="1">
    <source>
        <dbReference type="ARBA" id="ARBA00023125"/>
    </source>
</evidence>
<proteinExistence type="predicted"/>
<dbReference type="GO" id="GO:0003697">
    <property type="term" value="F:single-stranded DNA binding"/>
    <property type="evidence" value="ECO:0007669"/>
    <property type="project" value="InterPro"/>
</dbReference>
<evidence type="ECO:0000313" key="4">
    <source>
        <dbReference type="EMBL" id="AYG77904.1"/>
    </source>
</evidence>
<protein>
    <submittedName>
        <fullName evidence="4">Single-stranded DNA-binding protein 2</fullName>
    </submittedName>
</protein>
<dbReference type="AlphaFoldDB" id="A0A387H3M6"/>
<dbReference type="InterPro" id="IPR000424">
    <property type="entry name" value="Primosome_PriB/ssb"/>
</dbReference>
<dbReference type="Gene3D" id="2.40.50.140">
    <property type="entry name" value="Nucleic acid-binding proteins"/>
    <property type="match status" value="1"/>
</dbReference>
<sequence length="181" mass="19484">MPSELVMPISGTVTGDVECRITETGTVIARFRLTAHSREWDPRAKAWRDAKPVSYVCTVWRDLARNAAESLTDGVTVLVHGRVTDVRDNTLWLSVNDLGISLSQRIAYTEQSLPGPQAAAPVSAPKPAAPAAATTASQPAARVSARPTPTDSRPPWWTAERTQGWPAFTPGGTTAHADQRC</sequence>
<dbReference type="EMBL" id="CP032698">
    <property type="protein sequence ID" value="AYG77904.1"/>
    <property type="molecule type" value="Genomic_DNA"/>
</dbReference>
<keyword evidence="1 2" id="KW-0238">DNA-binding</keyword>
<feature type="compositionally biased region" description="Low complexity" evidence="3">
    <location>
        <begin position="116"/>
        <end position="141"/>
    </location>
</feature>
<dbReference type="Proteomes" id="UP000271554">
    <property type="component" value="Chromosome"/>
</dbReference>
<evidence type="ECO:0000313" key="5">
    <source>
        <dbReference type="Proteomes" id="UP000271554"/>
    </source>
</evidence>
<dbReference type="PROSITE" id="PS50935">
    <property type="entry name" value="SSB"/>
    <property type="match status" value="1"/>
</dbReference>
<evidence type="ECO:0000256" key="3">
    <source>
        <dbReference type="SAM" id="MobiDB-lite"/>
    </source>
</evidence>
<dbReference type="KEGG" id="shun:DWB77_00011"/>
<keyword evidence="5" id="KW-1185">Reference proteome</keyword>
<dbReference type="RefSeq" id="WP_246033304.1">
    <property type="nucleotide sequence ID" value="NZ_CP032698.1"/>
</dbReference>
<name>A0A387H3M6_9ACTN</name>
<reference evidence="4 5" key="1">
    <citation type="submission" date="2018-10" db="EMBL/GenBank/DDBJ databases">
        <title>Relationship between Morphology and Antimicrobial Activity in Streptomyces.</title>
        <authorList>
            <person name="Kang H.J."/>
            <person name="Kim S.B."/>
        </authorList>
    </citation>
    <scope>NUCLEOTIDE SEQUENCE [LARGE SCALE GENOMIC DNA]</scope>
    <source>
        <strain evidence="4 5">BH38</strain>
    </source>
</reference>
<gene>
    <name evidence="4" type="primary">ssb2_1</name>
    <name evidence="4" type="ORF">DWB77_00011</name>
</gene>
<evidence type="ECO:0000256" key="2">
    <source>
        <dbReference type="PROSITE-ProRule" id="PRU00252"/>
    </source>
</evidence>
<dbReference type="SUPFAM" id="SSF50249">
    <property type="entry name" value="Nucleic acid-binding proteins"/>
    <property type="match status" value="1"/>
</dbReference>
<organism evidence="4 5">
    <name type="scientific">Streptomyces hundungensis</name>
    <dbReference type="NCBI Taxonomy" id="1077946"/>
    <lineage>
        <taxon>Bacteria</taxon>
        <taxon>Bacillati</taxon>
        <taxon>Actinomycetota</taxon>
        <taxon>Actinomycetes</taxon>
        <taxon>Kitasatosporales</taxon>
        <taxon>Streptomycetaceae</taxon>
        <taxon>Streptomyces</taxon>
    </lineage>
</organism>
<dbReference type="Pfam" id="PF00436">
    <property type="entry name" value="SSB"/>
    <property type="match status" value="1"/>
</dbReference>
<accession>A0A387H3M6</accession>